<dbReference type="PROSITE" id="PS00688">
    <property type="entry name" value="SIGMA54_INTERACT_3"/>
    <property type="match status" value="1"/>
</dbReference>
<proteinExistence type="predicted"/>
<keyword evidence="2" id="KW-0067">ATP-binding</keyword>
<reference evidence="9" key="1">
    <citation type="journal article" date="2019" name="Int. J. Syst. Evol. Microbiol.">
        <title>The Global Catalogue of Microorganisms (GCM) 10K type strain sequencing project: providing services to taxonomists for standard genome sequencing and annotation.</title>
        <authorList>
            <consortium name="The Broad Institute Genomics Platform"/>
            <consortium name="The Broad Institute Genome Sequencing Center for Infectious Disease"/>
            <person name="Wu L."/>
            <person name="Ma J."/>
        </authorList>
    </citation>
    <scope>NUCLEOTIDE SEQUENCE [LARGE SCALE GENOMIC DNA]</scope>
    <source>
        <strain evidence="9">CGMCC 1.12477</strain>
    </source>
</reference>
<keyword evidence="4" id="KW-0238">DNA-binding</keyword>
<keyword evidence="9" id="KW-1185">Reference proteome</keyword>
<evidence type="ECO:0000256" key="5">
    <source>
        <dbReference type="ARBA" id="ARBA00023159"/>
    </source>
</evidence>
<keyword evidence="5" id="KW-0010">Activator</keyword>
<dbReference type="SMART" id="SM00382">
    <property type="entry name" value="AAA"/>
    <property type="match status" value="1"/>
</dbReference>
<evidence type="ECO:0000259" key="7">
    <source>
        <dbReference type="PROSITE" id="PS50045"/>
    </source>
</evidence>
<gene>
    <name evidence="8" type="ORF">ACFTOW_01825</name>
</gene>
<evidence type="ECO:0000256" key="3">
    <source>
        <dbReference type="ARBA" id="ARBA00023015"/>
    </source>
</evidence>
<dbReference type="PANTHER" id="PTHR32071:SF21">
    <property type="entry name" value="TRANSCRIPTIONAL REGULATORY PROTEIN FLGR"/>
    <property type="match status" value="1"/>
</dbReference>
<evidence type="ECO:0000256" key="6">
    <source>
        <dbReference type="ARBA" id="ARBA00023163"/>
    </source>
</evidence>
<evidence type="ECO:0000313" key="8">
    <source>
        <dbReference type="EMBL" id="MFD1508149.1"/>
    </source>
</evidence>
<dbReference type="InterPro" id="IPR002078">
    <property type="entry name" value="Sigma_54_int"/>
</dbReference>
<comment type="caution">
    <text evidence="8">The sequence shown here is derived from an EMBL/GenBank/DDBJ whole genome shotgun (WGS) entry which is preliminary data.</text>
</comment>
<dbReference type="SUPFAM" id="SSF52540">
    <property type="entry name" value="P-loop containing nucleoside triphosphate hydrolases"/>
    <property type="match status" value="1"/>
</dbReference>
<evidence type="ECO:0000256" key="4">
    <source>
        <dbReference type="ARBA" id="ARBA00023125"/>
    </source>
</evidence>
<dbReference type="RefSeq" id="WP_379912489.1">
    <property type="nucleotide sequence ID" value="NZ_JBHUDD010000012.1"/>
</dbReference>
<dbReference type="Pfam" id="PF25601">
    <property type="entry name" value="AAA_lid_14"/>
    <property type="match status" value="1"/>
</dbReference>
<dbReference type="PANTHER" id="PTHR32071">
    <property type="entry name" value="TRANSCRIPTIONAL REGULATORY PROTEIN"/>
    <property type="match status" value="1"/>
</dbReference>
<keyword evidence="1" id="KW-0547">Nucleotide-binding</keyword>
<accession>A0ABW4EDE6</accession>
<keyword evidence="6" id="KW-0804">Transcription</keyword>
<dbReference type="Gene3D" id="3.40.50.300">
    <property type="entry name" value="P-loop containing nucleotide triphosphate hydrolases"/>
    <property type="match status" value="1"/>
</dbReference>
<evidence type="ECO:0000256" key="1">
    <source>
        <dbReference type="ARBA" id="ARBA00022741"/>
    </source>
</evidence>
<dbReference type="EMBL" id="JBHUDD010000012">
    <property type="protein sequence ID" value="MFD1508149.1"/>
    <property type="molecule type" value="Genomic_DNA"/>
</dbReference>
<evidence type="ECO:0000313" key="9">
    <source>
        <dbReference type="Proteomes" id="UP001597186"/>
    </source>
</evidence>
<dbReference type="InterPro" id="IPR025943">
    <property type="entry name" value="Sigma_54_int_dom_ATP-bd_2"/>
</dbReference>
<dbReference type="CDD" id="cd00009">
    <property type="entry name" value="AAA"/>
    <property type="match status" value="1"/>
</dbReference>
<name>A0ABW4EDE6_9RHOB</name>
<dbReference type="InterPro" id="IPR027417">
    <property type="entry name" value="P-loop_NTPase"/>
</dbReference>
<organism evidence="8 9">
    <name type="scientific">Lacimonas salitolerans</name>
    <dbReference type="NCBI Taxonomy" id="1323750"/>
    <lineage>
        <taxon>Bacteria</taxon>
        <taxon>Pseudomonadati</taxon>
        <taxon>Pseudomonadota</taxon>
        <taxon>Alphaproteobacteria</taxon>
        <taxon>Rhodobacterales</taxon>
        <taxon>Paracoccaceae</taxon>
        <taxon>Lacimonas</taxon>
    </lineage>
</organism>
<dbReference type="InterPro" id="IPR003593">
    <property type="entry name" value="AAA+_ATPase"/>
</dbReference>
<dbReference type="Pfam" id="PF00158">
    <property type="entry name" value="Sigma54_activat"/>
    <property type="match status" value="1"/>
</dbReference>
<dbReference type="Gene3D" id="1.10.8.60">
    <property type="match status" value="1"/>
</dbReference>
<dbReference type="Proteomes" id="UP001597186">
    <property type="component" value="Unassembled WGS sequence"/>
</dbReference>
<dbReference type="PROSITE" id="PS50045">
    <property type="entry name" value="SIGMA54_INTERACT_4"/>
    <property type="match status" value="1"/>
</dbReference>
<feature type="domain" description="Sigma-54 factor interaction" evidence="7">
    <location>
        <begin position="122"/>
        <end position="350"/>
    </location>
</feature>
<dbReference type="PROSITE" id="PS00676">
    <property type="entry name" value="SIGMA54_INTERACT_2"/>
    <property type="match status" value="1"/>
</dbReference>
<sequence>MYRVVIESKKFRMGQALADTLSEHAVSVRRVCDASNDEKRHNTDFLILSQAHADVLGGQSGVVELARKMGARSVLVVDEAASGFSITPELGGKIVRVGFGDNVCRKYALLFIATLVHGSGRAIVRNPQVKTLFAMAARVAKSDVSVFINGPTGSGKEVIARYIHSQSKRASGEFLAINCAAIPENMLEAMLFGHEKGSFTGASKANVGLIRAADGGTLLLDEISEMSLGLQAKLLRALQELAVTPLGGNRQIKVDVRILATSNRDMPAECHAGRFREDLFYRLNVFPVATMPLSARRDDILPIAQELLVRHVKDVAEIPLLAPCAVALLEAHDWPGNIRELENVMQRALVLKSGAIITADAIMIDQIVSTSPIVQTAMPSAWSGAQTL</sequence>
<evidence type="ECO:0000256" key="2">
    <source>
        <dbReference type="ARBA" id="ARBA00022840"/>
    </source>
</evidence>
<dbReference type="InterPro" id="IPR025944">
    <property type="entry name" value="Sigma_54_int_dom_CS"/>
</dbReference>
<protein>
    <submittedName>
        <fullName evidence="8">Sigma 54-interacting transcriptional regulator</fullName>
    </submittedName>
</protein>
<keyword evidence="3" id="KW-0805">Transcription regulation</keyword>
<dbReference type="InterPro" id="IPR058031">
    <property type="entry name" value="AAA_lid_NorR"/>
</dbReference>